<dbReference type="GeneID" id="105231711"/>
<name>A0ABM3K7Q8_BACDO</name>
<sequence>MLIYFSRTKILNNFMPESRNFQLLNQCDIITIVAKSIMDCGLISLFDSDEGCNEADKYNNNRPVRGNGSSKIRKTSVKVKGGTHKRASESGSSSSSEGEIDLQNNKIIIDFDQGILPPEPQLGNIEYKLKLISPSKHRFEHLVTQMKWRLREGNGEAVYEIGVSDSGHLHGLNEKDMSASLATLKQMAQKLGASTSVLRRKYIATRRSVAEVLVRKIPDDQHNIEIRVAVLGGAEAGKSTLLGVLTQGEFDNGRGLARLIMFRHMHEIQSGRTSSISHETLGFDSQGTIINYKYNELTTAEEISDRSTKLVTFLDLAGHRRYMRTTVQALLGYSPHYAMLVVSAGSGCTGTSKEHLSIVRALDMPFFIVVTKTDITSPEQTVQELRQVLTSAGCRKLPFIVTNVDEAISAASNQVTENIVPIFCVSNVTGAGLSLVTKFLYVLSPSISNLEKERLEQEPSEFHIDEIFRVTEVGPVVGGLLVKGVLTENMQMKIGPLHDGSFHTVNVHTIHRNKAPCRMVRAGQSASLSFIPNQTLPPLRSGMTLLGDTGDPEEEPYGTLLFQAEVSVLFHATAIYVGFQTTIHIGSIRQTAIIRAIEEREKMGTNDSALVLFEFVGHPEYVRPGVRMLFREGTSKGIGVVTKVFPLNKSAG</sequence>
<dbReference type="PANTHER" id="PTHR43721:SF3">
    <property type="entry name" value="GTP-BINDING PROTEIN 2"/>
    <property type="match status" value="1"/>
</dbReference>
<dbReference type="CDD" id="cd03694">
    <property type="entry name" value="GTPBP_II"/>
    <property type="match status" value="1"/>
</dbReference>
<keyword evidence="3" id="KW-0547">Nucleotide-binding</keyword>
<gene>
    <name evidence="8" type="primary">LOC105231711</name>
</gene>
<evidence type="ECO:0000259" key="6">
    <source>
        <dbReference type="PROSITE" id="PS51722"/>
    </source>
</evidence>
<dbReference type="Gene3D" id="2.40.30.10">
    <property type="entry name" value="Translation factors"/>
    <property type="match status" value="1"/>
</dbReference>
<accession>A0ABM3K7Q8</accession>
<protein>
    <submittedName>
        <fullName evidence="8">GTP-binding protein 2 isoform X1</fullName>
    </submittedName>
</protein>
<dbReference type="SUPFAM" id="SSF52540">
    <property type="entry name" value="P-loop containing nucleoside triphosphate hydrolases"/>
    <property type="match status" value="1"/>
</dbReference>
<reference evidence="8" key="1">
    <citation type="submission" date="2025-08" db="UniProtKB">
        <authorList>
            <consortium name="RefSeq"/>
        </authorList>
    </citation>
    <scope>IDENTIFICATION</scope>
    <source>
        <tissue evidence="8">Adult</tissue>
    </source>
</reference>
<dbReference type="Gene3D" id="3.40.50.300">
    <property type="entry name" value="P-loop containing nucleotide triphosphate hydrolases"/>
    <property type="match status" value="1"/>
</dbReference>
<keyword evidence="7" id="KW-1185">Reference proteome</keyword>
<proteinExistence type="inferred from homology"/>
<evidence type="ECO:0000256" key="5">
    <source>
        <dbReference type="SAM" id="MobiDB-lite"/>
    </source>
</evidence>
<dbReference type="Proteomes" id="UP001652620">
    <property type="component" value="Unplaced"/>
</dbReference>
<evidence type="ECO:0000256" key="2">
    <source>
        <dbReference type="ARBA" id="ARBA00007249"/>
    </source>
</evidence>
<dbReference type="RefSeq" id="XP_049317489.1">
    <property type="nucleotide sequence ID" value="XM_049461532.1"/>
</dbReference>
<feature type="domain" description="Tr-type G" evidence="6">
    <location>
        <begin position="223"/>
        <end position="450"/>
    </location>
</feature>
<feature type="region of interest" description="Disordered" evidence="5">
    <location>
        <begin position="56"/>
        <end position="98"/>
    </location>
</feature>
<evidence type="ECO:0000313" key="7">
    <source>
        <dbReference type="Proteomes" id="UP001652620"/>
    </source>
</evidence>
<dbReference type="SUPFAM" id="SSF50465">
    <property type="entry name" value="EF-Tu/eEF-1alpha/eIF2-gamma C-terminal domain"/>
    <property type="match status" value="1"/>
</dbReference>
<organism evidence="7 8">
    <name type="scientific">Bactrocera dorsalis</name>
    <name type="common">Oriental fruit fly</name>
    <name type="synonym">Dacus dorsalis</name>
    <dbReference type="NCBI Taxonomy" id="27457"/>
    <lineage>
        <taxon>Eukaryota</taxon>
        <taxon>Metazoa</taxon>
        <taxon>Ecdysozoa</taxon>
        <taxon>Arthropoda</taxon>
        <taxon>Hexapoda</taxon>
        <taxon>Insecta</taxon>
        <taxon>Pterygota</taxon>
        <taxon>Neoptera</taxon>
        <taxon>Endopterygota</taxon>
        <taxon>Diptera</taxon>
        <taxon>Brachycera</taxon>
        <taxon>Muscomorpha</taxon>
        <taxon>Tephritoidea</taxon>
        <taxon>Tephritidae</taxon>
        <taxon>Bactrocera</taxon>
        <taxon>Bactrocera</taxon>
    </lineage>
</organism>
<dbReference type="InterPro" id="IPR009001">
    <property type="entry name" value="Transl_elong_EF1A/Init_IF2_C"/>
</dbReference>
<dbReference type="PROSITE" id="PS51722">
    <property type="entry name" value="G_TR_2"/>
    <property type="match status" value="1"/>
</dbReference>
<evidence type="ECO:0000256" key="4">
    <source>
        <dbReference type="ARBA" id="ARBA00023134"/>
    </source>
</evidence>
<feature type="compositionally biased region" description="Polar residues" evidence="5">
    <location>
        <begin position="60"/>
        <end position="70"/>
    </location>
</feature>
<dbReference type="SUPFAM" id="SSF50447">
    <property type="entry name" value="Translation proteins"/>
    <property type="match status" value="1"/>
</dbReference>
<dbReference type="CDD" id="cd03708">
    <property type="entry name" value="GTPBP_III"/>
    <property type="match status" value="1"/>
</dbReference>
<evidence type="ECO:0000256" key="1">
    <source>
        <dbReference type="ARBA" id="ARBA00004496"/>
    </source>
</evidence>
<evidence type="ECO:0000256" key="3">
    <source>
        <dbReference type="ARBA" id="ARBA00022741"/>
    </source>
</evidence>
<comment type="subcellular location">
    <subcellularLocation>
        <location evidence="1">Cytoplasm</location>
    </subcellularLocation>
</comment>
<dbReference type="InterPro" id="IPR035531">
    <property type="entry name" value="GTPBP1-like"/>
</dbReference>
<evidence type="ECO:0000313" key="8">
    <source>
        <dbReference type="RefSeq" id="XP_049317489.1"/>
    </source>
</evidence>
<dbReference type="CDD" id="cd04165">
    <property type="entry name" value="GTPBP1_like"/>
    <property type="match status" value="1"/>
</dbReference>
<dbReference type="Pfam" id="PF00009">
    <property type="entry name" value="GTP_EFTU"/>
    <property type="match status" value="1"/>
</dbReference>
<keyword evidence="4" id="KW-0342">GTP-binding</keyword>
<feature type="compositionally biased region" description="Basic residues" evidence="5">
    <location>
        <begin position="71"/>
        <end position="85"/>
    </location>
</feature>
<dbReference type="InterPro" id="IPR050055">
    <property type="entry name" value="EF-Tu_GTPase"/>
</dbReference>
<dbReference type="PANTHER" id="PTHR43721">
    <property type="entry name" value="ELONGATION FACTOR TU-RELATED"/>
    <property type="match status" value="1"/>
</dbReference>
<comment type="similarity">
    <text evidence="2">Belongs to the TRAFAC class translation factor GTPase superfamily. Classic translation factor GTPase family. EF-Tu/EF-1A subfamily.</text>
</comment>
<dbReference type="InterPro" id="IPR027417">
    <property type="entry name" value="P-loop_NTPase"/>
</dbReference>
<dbReference type="InterPro" id="IPR000795">
    <property type="entry name" value="T_Tr_GTP-bd_dom"/>
</dbReference>
<dbReference type="InterPro" id="IPR009000">
    <property type="entry name" value="Transl_B-barrel_sf"/>
</dbReference>